<dbReference type="GO" id="GO:0036503">
    <property type="term" value="P:ERAD pathway"/>
    <property type="evidence" value="ECO:0007669"/>
    <property type="project" value="TreeGrafter"/>
</dbReference>
<keyword evidence="8" id="KW-0863">Zinc-finger</keyword>
<proteinExistence type="predicted"/>
<dbReference type="GO" id="GO:0061630">
    <property type="term" value="F:ubiquitin protein ligase activity"/>
    <property type="evidence" value="ECO:0007669"/>
    <property type="project" value="UniProtKB-EC"/>
</dbReference>
<comment type="caution">
    <text evidence="17">The sequence shown here is derived from an EMBL/GenBank/DDBJ whole genome shotgun (WGS) entry which is preliminary data.</text>
</comment>
<feature type="compositionally biased region" description="Low complexity" evidence="14">
    <location>
        <begin position="832"/>
        <end position="863"/>
    </location>
</feature>
<dbReference type="PANTHER" id="PTHR13145:SF0">
    <property type="entry name" value="E3 UBIQUITIN-PROTEIN LIGASE MARCHF6"/>
    <property type="match status" value="1"/>
</dbReference>
<feature type="transmembrane region" description="Helical" evidence="15">
    <location>
        <begin position="1037"/>
        <end position="1058"/>
    </location>
</feature>
<dbReference type="Proteomes" id="UP000247498">
    <property type="component" value="Unassembled WGS sequence"/>
</dbReference>
<evidence type="ECO:0000313" key="17">
    <source>
        <dbReference type="EMBL" id="GBF99992.1"/>
    </source>
</evidence>
<organism evidence="17 18">
    <name type="scientific">Raphidocelis subcapitata</name>
    <dbReference type="NCBI Taxonomy" id="307507"/>
    <lineage>
        <taxon>Eukaryota</taxon>
        <taxon>Viridiplantae</taxon>
        <taxon>Chlorophyta</taxon>
        <taxon>core chlorophytes</taxon>
        <taxon>Chlorophyceae</taxon>
        <taxon>CS clade</taxon>
        <taxon>Sphaeropleales</taxon>
        <taxon>Selenastraceae</taxon>
        <taxon>Raphidocelis</taxon>
    </lineage>
</organism>
<evidence type="ECO:0000256" key="8">
    <source>
        <dbReference type="ARBA" id="ARBA00022771"/>
    </source>
</evidence>
<evidence type="ECO:0000259" key="16">
    <source>
        <dbReference type="PROSITE" id="PS51292"/>
    </source>
</evidence>
<dbReference type="PANTHER" id="PTHR13145">
    <property type="entry name" value="SSM4 PROTEIN"/>
    <property type="match status" value="1"/>
</dbReference>
<dbReference type="Pfam" id="PF12906">
    <property type="entry name" value="RINGv"/>
    <property type="match status" value="1"/>
</dbReference>
<keyword evidence="5" id="KW-0808">Transferase</keyword>
<feature type="transmembrane region" description="Helical" evidence="15">
    <location>
        <begin position="560"/>
        <end position="585"/>
    </location>
</feature>
<keyword evidence="18" id="KW-1185">Reference proteome</keyword>
<comment type="pathway">
    <text evidence="3">Protein modification; protein ubiquitination.</text>
</comment>
<feature type="compositionally biased region" description="Low complexity" evidence="14">
    <location>
        <begin position="800"/>
        <end position="812"/>
    </location>
</feature>
<evidence type="ECO:0000256" key="9">
    <source>
        <dbReference type="ARBA" id="ARBA00022786"/>
    </source>
</evidence>
<accession>A0A2V0PLQ2</accession>
<dbReference type="InterPro" id="IPR056521">
    <property type="entry name" value="MARCHF6-like_C"/>
</dbReference>
<feature type="compositionally biased region" description="Low complexity" evidence="14">
    <location>
        <begin position="1008"/>
        <end position="1017"/>
    </location>
</feature>
<evidence type="ECO:0000256" key="3">
    <source>
        <dbReference type="ARBA" id="ARBA00004906"/>
    </source>
</evidence>
<feature type="region of interest" description="Disordered" evidence="14">
    <location>
        <begin position="1350"/>
        <end position="1371"/>
    </location>
</feature>
<gene>
    <name evidence="17" type="ORF">Rsub_12719</name>
</gene>
<keyword evidence="11 15" id="KW-1133">Transmembrane helix</keyword>
<feature type="compositionally biased region" description="Low complexity" evidence="14">
    <location>
        <begin position="270"/>
        <end position="293"/>
    </location>
</feature>
<feature type="region of interest" description="Disordered" evidence="14">
    <location>
        <begin position="832"/>
        <end position="947"/>
    </location>
</feature>
<feature type="domain" description="RING-CH-type" evidence="16">
    <location>
        <begin position="15"/>
        <end position="79"/>
    </location>
</feature>
<keyword evidence="13" id="KW-0175">Coiled coil</keyword>
<dbReference type="OrthoDB" id="533922at2759"/>
<feature type="compositionally biased region" description="Basic residues" evidence="14">
    <location>
        <begin position="889"/>
        <end position="898"/>
    </location>
</feature>
<keyword evidence="9" id="KW-0833">Ubl conjugation pathway</keyword>
<dbReference type="SMART" id="SM00744">
    <property type="entry name" value="RINGv"/>
    <property type="match status" value="1"/>
</dbReference>
<keyword evidence="6 15" id="KW-0812">Transmembrane</keyword>
<evidence type="ECO:0000256" key="13">
    <source>
        <dbReference type="SAM" id="Coils"/>
    </source>
</evidence>
<feature type="transmembrane region" description="Helical" evidence="15">
    <location>
        <begin position="1166"/>
        <end position="1183"/>
    </location>
</feature>
<dbReference type="Pfam" id="PF23113">
    <property type="entry name" value="MARCHF6_C"/>
    <property type="match status" value="1"/>
</dbReference>
<dbReference type="InterPro" id="IPR013083">
    <property type="entry name" value="Znf_RING/FYVE/PHD"/>
</dbReference>
<feature type="transmembrane region" description="Helical" evidence="15">
    <location>
        <begin position="1078"/>
        <end position="1099"/>
    </location>
</feature>
<comment type="catalytic activity">
    <reaction evidence="1">
        <text>S-ubiquitinyl-[E2 ubiquitin-conjugating enzyme]-L-cysteine + [acceptor protein]-L-lysine = [E2 ubiquitin-conjugating enzyme]-L-cysteine + N(6)-ubiquitinyl-[acceptor protein]-L-lysine.</text>
        <dbReference type="EC" id="2.3.2.27"/>
    </reaction>
</comment>
<comment type="subcellular location">
    <subcellularLocation>
        <location evidence="2">Membrane</location>
        <topology evidence="2">Multi-pass membrane protein</topology>
    </subcellularLocation>
</comment>
<evidence type="ECO:0000256" key="1">
    <source>
        <dbReference type="ARBA" id="ARBA00000900"/>
    </source>
</evidence>
<evidence type="ECO:0000313" key="18">
    <source>
        <dbReference type="Proteomes" id="UP000247498"/>
    </source>
</evidence>
<dbReference type="SUPFAM" id="SSF57850">
    <property type="entry name" value="RING/U-box"/>
    <property type="match status" value="1"/>
</dbReference>
<dbReference type="EC" id="2.3.2.27" evidence="4"/>
<dbReference type="Gene3D" id="3.30.40.10">
    <property type="entry name" value="Zinc/RING finger domain, C3HC4 (zinc finger)"/>
    <property type="match status" value="1"/>
</dbReference>
<feature type="region of interest" description="Disordered" evidence="14">
    <location>
        <begin position="1193"/>
        <end position="1215"/>
    </location>
</feature>
<dbReference type="InParanoid" id="A0A2V0PLQ2"/>
<evidence type="ECO:0000256" key="14">
    <source>
        <dbReference type="SAM" id="MobiDB-lite"/>
    </source>
</evidence>
<evidence type="ECO:0000256" key="7">
    <source>
        <dbReference type="ARBA" id="ARBA00022723"/>
    </source>
</evidence>
<evidence type="ECO:0000256" key="4">
    <source>
        <dbReference type="ARBA" id="ARBA00012483"/>
    </source>
</evidence>
<evidence type="ECO:0000256" key="5">
    <source>
        <dbReference type="ARBA" id="ARBA00022679"/>
    </source>
</evidence>
<evidence type="ECO:0000256" key="6">
    <source>
        <dbReference type="ARBA" id="ARBA00022692"/>
    </source>
</evidence>
<feature type="compositionally biased region" description="Gly residues" evidence="14">
    <location>
        <begin position="1193"/>
        <end position="1206"/>
    </location>
</feature>
<feature type="transmembrane region" description="Helical" evidence="15">
    <location>
        <begin position="605"/>
        <end position="626"/>
    </location>
</feature>
<name>A0A2V0PLQ2_9CHLO</name>
<feature type="transmembrane region" description="Helical" evidence="15">
    <location>
        <begin position="534"/>
        <end position="553"/>
    </location>
</feature>
<dbReference type="GO" id="GO:0005789">
    <property type="term" value="C:endoplasmic reticulum membrane"/>
    <property type="evidence" value="ECO:0007669"/>
    <property type="project" value="TreeGrafter"/>
</dbReference>
<feature type="transmembrane region" description="Helical" evidence="15">
    <location>
        <begin position="661"/>
        <end position="684"/>
    </location>
</feature>
<keyword evidence="12 15" id="KW-0472">Membrane</keyword>
<dbReference type="InterPro" id="IPR011016">
    <property type="entry name" value="Znf_RING-CH"/>
</dbReference>
<keyword evidence="7" id="KW-0479">Metal-binding</keyword>
<evidence type="ECO:0000256" key="15">
    <source>
        <dbReference type="SAM" id="Phobius"/>
    </source>
</evidence>
<feature type="transmembrane region" description="Helical" evidence="15">
    <location>
        <begin position="154"/>
        <end position="175"/>
    </location>
</feature>
<feature type="transmembrane region" description="Helical" evidence="15">
    <location>
        <begin position="492"/>
        <end position="514"/>
    </location>
</feature>
<feature type="region of interest" description="Disordered" evidence="14">
    <location>
        <begin position="260"/>
        <end position="293"/>
    </location>
</feature>
<feature type="transmembrane region" description="Helical" evidence="15">
    <location>
        <begin position="109"/>
        <end position="134"/>
    </location>
</feature>
<feature type="compositionally biased region" description="Low complexity" evidence="14">
    <location>
        <begin position="901"/>
        <end position="947"/>
    </location>
</feature>
<evidence type="ECO:0000256" key="10">
    <source>
        <dbReference type="ARBA" id="ARBA00022833"/>
    </source>
</evidence>
<sequence length="1371" mass="140261">MAADAPHPLLDGYVSEEEDGDVCRICRMGAGDEPLYWPCRCSGSIKYVHQQCLLDWLRHSGRLTAGAACEVCKHPYSFTAVYAPDAPARLPPHELLLGLVRRCARGVRLAYRVWVVSCFWLVLVPWLTCLAGRAAFLQSPSDAPRLLRARAAPLAAAADCVLGSALSIAIVLLNIGFSSLKDYVRGCIRHLEQQALAAAGGGGPAAAAAAAAAAAVDAAAVGEGAGGAAAAAAAAAADPAAAAAAAQGGAGAAAADAAAVRDGDAPPAPAQEAAAPAAEARAPPPAEGAAPDEPVEPAALAAALAAAAAAAPPVRPPDDGDVWRDIPFEELAGLAGPWLQFFETLSLVLVGNAAFIATLVYAPLTAGRAVLAALRAALESLSAEQLRALRADVAGAAPFVARGAGALLAAALPLGGGGGDGGEGAAPAAVRRLAALHGAGSGGGGGVAPSTVVDAALLVPHFAGEPLPLAVGWDRLMQELASHLELPSRRDLVALSLGHSLLAAAACVALWAYVCVRLWRLHHPRVRGRGARRSALEVAASLGRWAASAAALVGRLAKAALLLGLELGAFPLAVGLWLDVCALPLTGASLEARVEALSRAPGVAALAHFLLGVAFMLAVAFALIMARQVLRPGALPFVRDPTAPDRNPLKELLEAPLPRHLAAVAASACAYAALGALAVHLPALAARALAPGLFPLRLQLFDPLTQVPADMLVVHVLVPLATIEHERLRRAVRRALRGWLWLVERPLGLRGYLLPPPEGDGGGARAARRGAARAGGAGARPAAEGAGGAAAAGAERREAPAQPAEVVPPQAAAPAQGAAAAAAAPVDAAAVDGAAGSSSQGAAEQASSEENQQPQPQQPQAELAPPPPQQQQQQQQEEEQQQRQEPKRLRWRPWRRRQRQTEQQQQQQQQQQPAQQPQQQQEAADEAAIAERPQADAPQQEQQQEDALPLVEPPAPAQELLLVQPQQQQQQVQQVQQQQQQVQQVQQQQQQQQVQELLPGPERREQQQEQPTTAAAARPPPPPVEWFESRPAYPLQIAGLGAAAAATVVLTHTALLVLPLACGRALLAAAGVAARNDLLSAAIGGAALWGAAAAAAAAARAASLRGLRTAGAAAARQALLLAKLAALVVLWLGVAATLLGVLLELILLPLRLRPNQTALVFLYQESWVMGVLALKLWHVLAFVRGRGRPGAAGPGAGGGAGGGGGPPAANAAGPADAAAEGWPIDVEALHPQALGRLDFRRAMGGVVLPVLGNLLTALAVPYVLTRGLLPLLPLPARALQAANLWGYAACHGAYAGWLAAGRLRAAVRELHNAIRDDRYLLGRRLNNFGAGQGVAGAGAAAAAAAAAAVEPGTGPAPEGEAAAAAAEVAER</sequence>
<feature type="region of interest" description="Disordered" evidence="14">
    <location>
        <begin position="759"/>
        <end position="812"/>
    </location>
</feature>
<feature type="coiled-coil region" evidence="13">
    <location>
        <begin position="968"/>
        <end position="995"/>
    </location>
</feature>
<dbReference type="EMBL" id="BDRX01000185">
    <property type="protein sequence ID" value="GBF99992.1"/>
    <property type="molecule type" value="Genomic_DNA"/>
</dbReference>
<dbReference type="CDD" id="cd16702">
    <property type="entry name" value="RING_CH-C4HC3_MARCH6"/>
    <property type="match status" value="1"/>
</dbReference>
<feature type="region of interest" description="Disordered" evidence="14">
    <location>
        <begin position="1001"/>
        <end position="1024"/>
    </location>
</feature>
<protein>
    <recommendedName>
        <fullName evidence="4">RING-type E3 ubiquitin transferase</fullName>
        <ecNumber evidence="4">2.3.2.27</ecNumber>
    </recommendedName>
</protein>
<dbReference type="GO" id="GO:0008270">
    <property type="term" value="F:zinc ion binding"/>
    <property type="evidence" value="ECO:0007669"/>
    <property type="project" value="UniProtKB-KW"/>
</dbReference>
<evidence type="ECO:0000256" key="11">
    <source>
        <dbReference type="ARBA" id="ARBA00022989"/>
    </source>
</evidence>
<keyword evidence="10" id="KW-0862">Zinc</keyword>
<feature type="transmembrane region" description="Helical" evidence="15">
    <location>
        <begin position="1120"/>
        <end position="1146"/>
    </location>
</feature>
<dbReference type="FunCoup" id="A0A2V0PLQ2">
    <property type="interactions" value="2232"/>
</dbReference>
<feature type="transmembrane region" description="Helical" evidence="15">
    <location>
        <begin position="1284"/>
        <end position="1300"/>
    </location>
</feature>
<evidence type="ECO:0000256" key="12">
    <source>
        <dbReference type="ARBA" id="ARBA00023136"/>
    </source>
</evidence>
<feature type="transmembrane region" description="Helical" evidence="15">
    <location>
        <begin position="1246"/>
        <end position="1264"/>
    </location>
</feature>
<dbReference type="PROSITE" id="PS51292">
    <property type="entry name" value="ZF_RING_CH"/>
    <property type="match status" value="1"/>
</dbReference>
<reference evidence="17 18" key="1">
    <citation type="journal article" date="2018" name="Sci. Rep.">
        <title>Raphidocelis subcapitata (=Pseudokirchneriella subcapitata) provides an insight into genome evolution and environmental adaptations in the Sphaeropleales.</title>
        <authorList>
            <person name="Suzuki S."/>
            <person name="Yamaguchi H."/>
            <person name="Nakajima N."/>
            <person name="Kawachi M."/>
        </authorList>
    </citation>
    <scope>NUCLEOTIDE SEQUENCE [LARGE SCALE GENOMIC DNA]</scope>
    <source>
        <strain evidence="17 18">NIES-35</strain>
    </source>
</reference>
<evidence type="ECO:0000256" key="2">
    <source>
        <dbReference type="ARBA" id="ARBA00004141"/>
    </source>
</evidence>